<dbReference type="EMBL" id="QEAN01000366">
    <property type="protein sequence ID" value="TPX39107.1"/>
    <property type="molecule type" value="Genomic_DNA"/>
</dbReference>
<feature type="compositionally biased region" description="Low complexity" evidence="1">
    <location>
        <begin position="12"/>
        <end position="22"/>
    </location>
</feature>
<protein>
    <recommendedName>
        <fullName evidence="6">SRA1/Sec31 domain-containing protein</fullName>
    </recommendedName>
</protein>
<reference evidence="4 5" key="1">
    <citation type="journal article" date="2019" name="Sci. Rep.">
        <title>Comparative genomics of chytrid fungi reveal insights into the obligate biotrophic and pathogenic lifestyle of Synchytrium endobioticum.</title>
        <authorList>
            <person name="van de Vossenberg B.T.L.H."/>
            <person name="Warris S."/>
            <person name="Nguyen H.D.T."/>
            <person name="van Gent-Pelzer M.P.E."/>
            <person name="Joly D.L."/>
            <person name="van de Geest H.C."/>
            <person name="Bonants P.J.M."/>
            <person name="Smith D.S."/>
            <person name="Levesque C.A."/>
            <person name="van der Lee T.A.J."/>
        </authorList>
    </citation>
    <scope>NUCLEOTIDE SEQUENCE [LARGE SCALE GENOMIC DNA]</scope>
    <source>
        <strain evidence="3 5">LEV6574</strain>
        <strain evidence="2 4">MB42</strain>
    </source>
</reference>
<dbReference type="OrthoDB" id="542917at2759"/>
<evidence type="ECO:0000256" key="1">
    <source>
        <dbReference type="SAM" id="MobiDB-lite"/>
    </source>
</evidence>
<dbReference type="EMBL" id="QEAM01000107">
    <property type="protein sequence ID" value="TPX46324.1"/>
    <property type="molecule type" value="Genomic_DNA"/>
</dbReference>
<organism evidence="2 4">
    <name type="scientific">Synchytrium endobioticum</name>
    <dbReference type="NCBI Taxonomy" id="286115"/>
    <lineage>
        <taxon>Eukaryota</taxon>
        <taxon>Fungi</taxon>
        <taxon>Fungi incertae sedis</taxon>
        <taxon>Chytridiomycota</taxon>
        <taxon>Chytridiomycota incertae sedis</taxon>
        <taxon>Chytridiomycetes</taxon>
        <taxon>Synchytriales</taxon>
        <taxon>Synchytriaceae</taxon>
        <taxon>Synchytrium</taxon>
    </lineage>
</organism>
<sequence>MVAADSETPEIQQSTSTSYQTTGPEHGWNDIKADYLSGSKRAVKAAIPNTSIEAKVEPSNVRQICQKAYLDCASAISSDPAQKRMLMDTGKRLELMYERLDKLDGGVLDKICRICVAFETSSNLSNAQQLAVALVASAMANEGRWVTGFKRLVDMYKTVIESTHNGAQQ</sequence>
<dbReference type="Gene3D" id="1.20.940.10">
    <property type="entry name" value="Functional domain of the splicing factor Prp18"/>
    <property type="match status" value="1"/>
</dbReference>
<evidence type="ECO:0000313" key="2">
    <source>
        <dbReference type="EMBL" id="TPX39107.1"/>
    </source>
</evidence>
<gene>
    <name evidence="3" type="ORF">SeLEV6574_g03280</name>
    <name evidence="2" type="ORF">SeMB42_g06462</name>
</gene>
<feature type="region of interest" description="Disordered" evidence="1">
    <location>
        <begin position="1"/>
        <end position="26"/>
    </location>
</feature>
<comment type="caution">
    <text evidence="2">The sequence shown here is derived from an EMBL/GenBank/DDBJ whole genome shotgun (WGS) entry which is preliminary data.</text>
</comment>
<proteinExistence type="predicted"/>
<evidence type="ECO:0000313" key="5">
    <source>
        <dbReference type="Proteomes" id="UP000320475"/>
    </source>
</evidence>
<dbReference type="AlphaFoldDB" id="A0A507CDH2"/>
<dbReference type="Proteomes" id="UP000317494">
    <property type="component" value="Unassembled WGS sequence"/>
</dbReference>
<name>A0A507CDH2_9FUNG</name>
<dbReference type="STRING" id="286115.A0A507CDH2"/>
<dbReference type="Proteomes" id="UP000320475">
    <property type="component" value="Unassembled WGS sequence"/>
</dbReference>
<keyword evidence="4" id="KW-1185">Reference proteome</keyword>
<evidence type="ECO:0000313" key="3">
    <source>
        <dbReference type="EMBL" id="TPX46324.1"/>
    </source>
</evidence>
<accession>A0A507CDH2</accession>
<evidence type="ECO:0008006" key="6">
    <source>
        <dbReference type="Google" id="ProtNLM"/>
    </source>
</evidence>
<evidence type="ECO:0000313" key="4">
    <source>
        <dbReference type="Proteomes" id="UP000317494"/>
    </source>
</evidence>
<dbReference type="VEuPathDB" id="FungiDB:SeMB42_g06462"/>